<sequence>MGSCSNARVRAQICPGSLASARRAETAGRIISTEHESVPVEPARSRTCAPAQSPGAPAGSPAPLGPRAPRSPGWGVRRPGKPLPAAPRIRRRFVPFGLLVLLYWPRGGASGQATGSLDLHGEMKCVRGASRYTSASWQFAFNGQITHLFDSENGKWTVLQPAGRQFQGTLDSDRDVTNFLTKVSNGDCKSWMEYIMNHWDEKLETTVPQSRPQDMAPSGASGSAPSTWIFLLFLYCAILLGIHVGVL</sequence>
<evidence type="ECO:0000313" key="4">
    <source>
        <dbReference type="Ensembl" id="ENSCAFP00030019780.1"/>
    </source>
</evidence>
<keyword evidence="1" id="KW-0325">Glycoprotein</keyword>
<feature type="transmembrane region" description="Helical" evidence="3">
    <location>
        <begin position="228"/>
        <end position="246"/>
    </location>
</feature>
<protein>
    <recommendedName>
        <fullName evidence="6">MHC class I-like antigen recognition-like domain-containing protein</fullName>
    </recommendedName>
</protein>
<name>A0A8C0RIG6_CANLF</name>
<keyword evidence="3" id="KW-0812">Transmembrane</keyword>
<dbReference type="AlphaFoldDB" id="A0A8C0RIG6"/>
<proteinExistence type="predicted"/>
<dbReference type="InterPro" id="IPR050208">
    <property type="entry name" value="MHC_class-I_related"/>
</dbReference>
<feature type="compositionally biased region" description="Low complexity" evidence="2">
    <location>
        <begin position="49"/>
        <end position="73"/>
    </location>
</feature>
<dbReference type="Ensembl" id="ENSCAFT00030022670.1">
    <property type="protein sequence ID" value="ENSCAFP00030019780.1"/>
    <property type="gene ID" value="ENSCAFG00030012218.1"/>
</dbReference>
<organism evidence="4 5">
    <name type="scientific">Canis lupus familiaris</name>
    <name type="common">Dog</name>
    <name type="synonym">Canis familiaris</name>
    <dbReference type="NCBI Taxonomy" id="9615"/>
    <lineage>
        <taxon>Eukaryota</taxon>
        <taxon>Metazoa</taxon>
        <taxon>Chordata</taxon>
        <taxon>Craniata</taxon>
        <taxon>Vertebrata</taxon>
        <taxon>Euteleostomi</taxon>
        <taxon>Mammalia</taxon>
        <taxon>Eutheria</taxon>
        <taxon>Laurasiatheria</taxon>
        <taxon>Carnivora</taxon>
        <taxon>Caniformia</taxon>
        <taxon>Canidae</taxon>
        <taxon>Canis</taxon>
    </lineage>
</organism>
<dbReference type="PANTHER" id="PTHR16675">
    <property type="entry name" value="MHC CLASS I-RELATED"/>
    <property type="match status" value="1"/>
</dbReference>
<dbReference type="InterPro" id="IPR037055">
    <property type="entry name" value="MHC_I-like_Ag-recog_sf"/>
</dbReference>
<evidence type="ECO:0000256" key="3">
    <source>
        <dbReference type="SAM" id="Phobius"/>
    </source>
</evidence>
<dbReference type="PANTHER" id="PTHR16675:SF268">
    <property type="entry name" value="UL16-BINDING PROTEIN 1"/>
    <property type="match status" value="1"/>
</dbReference>
<evidence type="ECO:0008006" key="6">
    <source>
        <dbReference type="Google" id="ProtNLM"/>
    </source>
</evidence>
<dbReference type="Proteomes" id="UP000694429">
    <property type="component" value="Chromosome 1"/>
</dbReference>
<dbReference type="InterPro" id="IPR011162">
    <property type="entry name" value="MHC_I/II-like_Ag-recog"/>
</dbReference>
<dbReference type="Gene3D" id="3.30.500.10">
    <property type="entry name" value="MHC class I-like antigen recognition-like"/>
    <property type="match status" value="1"/>
</dbReference>
<reference evidence="4" key="1">
    <citation type="submission" date="2019-03" db="EMBL/GenBank/DDBJ databases">
        <authorList>
            <person name="Warren W.C."/>
            <person name="Johnson G.S."/>
        </authorList>
    </citation>
    <scope>NUCLEOTIDE SEQUENCE [LARGE SCALE GENOMIC DNA]</scope>
    <source>
        <strain evidence="4">Basenji</strain>
    </source>
</reference>
<feature type="compositionally biased region" description="Basic and acidic residues" evidence="2">
    <location>
        <begin position="24"/>
        <end position="38"/>
    </location>
</feature>
<evidence type="ECO:0000313" key="5">
    <source>
        <dbReference type="Proteomes" id="UP000694429"/>
    </source>
</evidence>
<keyword evidence="3" id="KW-1133">Transmembrane helix</keyword>
<keyword evidence="3" id="KW-0472">Membrane</keyword>
<evidence type="ECO:0000256" key="1">
    <source>
        <dbReference type="ARBA" id="ARBA00023180"/>
    </source>
</evidence>
<accession>A0A8C0RIG6</accession>
<reference evidence="4" key="2">
    <citation type="submission" date="2025-08" db="UniProtKB">
        <authorList>
            <consortium name="Ensembl"/>
        </authorList>
    </citation>
    <scope>IDENTIFICATION</scope>
</reference>
<dbReference type="SUPFAM" id="SSF54452">
    <property type="entry name" value="MHC antigen-recognition domain"/>
    <property type="match status" value="1"/>
</dbReference>
<evidence type="ECO:0000256" key="2">
    <source>
        <dbReference type="SAM" id="MobiDB-lite"/>
    </source>
</evidence>
<feature type="region of interest" description="Disordered" evidence="2">
    <location>
        <begin position="24"/>
        <end position="85"/>
    </location>
</feature>